<organism evidence="1">
    <name type="scientific">Aspergillus flavus</name>
    <dbReference type="NCBI Taxonomy" id="5059"/>
    <lineage>
        <taxon>Eukaryota</taxon>
        <taxon>Fungi</taxon>
        <taxon>Dikarya</taxon>
        <taxon>Ascomycota</taxon>
        <taxon>Pezizomycotina</taxon>
        <taxon>Eurotiomycetes</taxon>
        <taxon>Eurotiomycetidae</taxon>
        <taxon>Eurotiales</taxon>
        <taxon>Aspergillaceae</taxon>
        <taxon>Aspergillus</taxon>
        <taxon>Aspergillus subgen. Circumdati</taxon>
    </lineage>
</organism>
<proteinExistence type="predicted"/>
<evidence type="ECO:0000313" key="1">
    <source>
        <dbReference type="EMBL" id="KAB8240718.1"/>
    </source>
</evidence>
<gene>
    <name evidence="1" type="ORF">BDV35DRAFT_372375</name>
</gene>
<sequence>MAAFRFVVACFSHFSPFPTHPSSRFLVYIIFLTCCISERCFLDIPCLERLTHHWVFVLWFTVAWPHLALFDRRLSTACSLEPIQ</sequence>
<dbReference type="EMBL" id="ML734721">
    <property type="protein sequence ID" value="KAB8240718.1"/>
    <property type="molecule type" value="Genomic_DNA"/>
</dbReference>
<accession>A0A5N6GFH7</accession>
<name>A0A5N6GFH7_ASPFL</name>
<protein>
    <submittedName>
        <fullName evidence="1">Uncharacterized protein</fullName>
    </submittedName>
</protein>
<reference evidence="1" key="1">
    <citation type="submission" date="2019-04" db="EMBL/GenBank/DDBJ databases">
        <title>Friends and foes A comparative genomics study of 23 Aspergillus species from section Flavi.</title>
        <authorList>
            <consortium name="DOE Joint Genome Institute"/>
            <person name="Kjaerbolling I."/>
            <person name="Vesth T."/>
            <person name="Frisvad J.C."/>
            <person name="Nybo J.L."/>
            <person name="Theobald S."/>
            <person name="Kildgaard S."/>
            <person name="Isbrandt T."/>
            <person name="Kuo A."/>
            <person name="Sato A."/>
            <person name="Lyhne E.K."/>
            <person name="Kogle M.E."/>
            <person name="Wiebenga A."/>
            <person name="Kun R.S."/>
            <person name="Lubbers R.J."/>
            <person name="Makela M.R."/>
            <person name="Barry K."/>
            <person name="Chovatia M."/>
            <person name="Clum A."/>
            <person name="Daum C."/>
            <person name="Haridas S."/>
            <person name="He G."/>
            <person name="LaButti K."/>
            <person name="Lipzen A."/>
            <person name="Mondo S."/>
            <person name="Riley R."/>
            <person name="Salamov A."/>
            <person name="Simmons B.A."/>
            <person name="Magnuson J.K."/>
            <person name="Henrissat B."/>
            <person name="Mortensen U.H."/>
            <person name="Larsen T.O."/>
            <person name="Devries R.P."/>
            <person name="Grigoriev I.V."/>
            <person name="Machida M."/>
            <person name="Baker S.E."/>
            <person name="Andersen M.R."/>
        </authorList>
    </citation>
    <scope>NUCLEOTIDE SEQUENCE [LARGE SCALE GENOMIC DNA]</scope>
    <source>
        <strain evidence="1">CBS 121.62</strain>
    </source>
</reference>
<dbReference type="Proteomes" id="UP000325434">
    <property type="component" value="Unassembled WGS sequence"/>
</dbReference>
<dbReference type="AlphaFoldDB" id="A0A5N6GFH7"/>